<keyword evidence="6" id="KW-0443">Lipid metabolism</keyword>
<dbReference type="GO" id="GO:0010945">
    <property type="term" value="F:coenzyme A diphosphatase activity"/>
    <property type="evidence" value="ECO:0007669"/>
    <property type="project" value="Ensembl"/>
</dbReference>
<gene>
    <name evidence="10" type="primary">FITM2</name>
</gene>
<comment type="subcellular location">
    <subcellularLocation>
        <location evidence="1">Endoplasmic reticulum membrane</location>
        <topology evidence="1">Multi-pass membrane protein</topology>
    </subcellularLocation>
</comment>
<feature type="transmembrane region" description="Helical" evidence="8">
    <location>
        <begin position="188"/>
        <end position="214"/>
    </location>
</feature>
<dbReference type="CTD" id="128486"/>
<evidence type="ECO:0000256" key="8">
    <source>
        <dbReference type="SAM" id="Phobius"/>
    </source>
</evidence>
<evidence type="ECO:0000313" key="11">
    <source>
        <dbReference type="Proteomes" id="UP000594220"/>
    </source>
</evidence>
<dbReference type="PANTHER" id="PTHR23129:SF1">
    <property type="entry name" value="ACYL-COENZYME A DIPHOSPHATASE FITM2"/>
    <property type="match status" value="1"/>
</dbReference>
<keyword evidence="2 8" id="KW-0812">Transmembrane</keyword>
<evidence type="ECO:0000256" key="6">
    <source>
        <dbReference type="ARBA" id="ARBA00023098"/>
    </source>
</evidence>
<dbReference type="HAMAP" id="MF_03230">
    <property type="entry name" value="FITM2"/>
    <property type="match status" value="1"/>
</dbReference>
<dbReference type="AlphaFoldDB" id="A0A7M4EZU6"/>
<accession>A0A7M4EZU6</accession>
<dbReference type="GeneTree" id="ENSGT00530000063693"/>
<dbReference type="GeneID" id="109313156"/>
<dbReference type="GO" id="GO:0017129">
    <property type="term" value="F:triglyceride binding"/>
    <property type="evidence" value="ECO:0007669"/>
    <property type="project" value="Ensembl"/>
</dbReference>
<dbReference type="PANTHER" id="PTHR23129">
    <property type="entry name" value="ACYL-COENZYME A DIPHOSPHATASE FITM2"/>
    <property type="match status" value="1"/>
</dbReference>
<reference evidence="10" key="2">
    <citation type="submission" date="2025-09" db="UniProtKB">
        <authorList>
            <consortium name="Ensembl"/>
        </authorList>
    </citation>
    <scope>IDENTIFICATION</scope>
</reference>
<dbReference type="OrthoDB" id="5579088at2759"/>
<evidence type="ECO:0000256" key="7">
    <source>
        <dbReference type="ARBA" id="ARBA00023136"/>
    </source>
</evidence>
<feature type="transmembrane region" description="Helical" evidence="8">
    <location>
        <begin position="95"/>
        <end position="114"/>
    </location>
</feature>
<feature type="signal peptide" evidence="9">
    <location>
        <begin position="1"/>
        <end position="42"/>
    </location>
</feature>
<proteinExistence type="inferred from homology"/>
<dbReference type="KEGG" id="cpoo:109313156"/>
<dbReference type="GO" id="GO:0022604">
    <property type="term" value="P:regulation of cell morphogenesis"/>
    <property type="evidence" value="ECO:0007669"/>
    <property type="project" value="Ensembl"/>
</dbReference>
<dbReference type="GO" id="GO:0035356">
    <property type="term" value="P:intracellular triglyceride homeostasis"/>
    <property type="evidence" value="ECO:0007669"/>
    <property type="project" value="Ensembl"/>
</dbReference>
<dbReference type="GO" id="GO:0007010">
    <property type="term" value="P:cytoskeleton organization"/>
    <property type="evidence" value="ECO:0007669"/>
    <property type="project" value="Ensembl"/>
</dbReference>
<dbReference type="GO" id="GO:0008654">
    <property type="term" value="P:phospholipid biosynthetic process"/>
    <property type="evidence" value="ECO:0007669"/>
    <property type="project" value="TreeGrafter"/>
</dbReference>
<protein>
    <submittedName>
        <fullName evidence="10">Fat storage inducing transmembrane protein 2</fullName>
    </submittedName>
</protein>
<keyword evidence="11" id="KW-1185">Reference proteome</keyword>
<evidence type="ECO:0000313" key="10">
    <source>
        <dbReference type="Ensembl" id="ENSCPRP00005016782.1"/>
    </source>
</evidence>
<organism evidence="10 11">
    <name type="scientific">Crocodylus porosus</name>
    <name type="common">Saltwater crocodile</name>
    <name type="synonym">Estuarine crocodile</name>
    <dbReference type="NCBI Taxonomy" id="8502"/>
    <lineage>
        <taxon>Eukaryota</taxon>
        <taxon>Metazoa</taxon>
        <taxon>Chordata</taxon>
        <taxon>Craniata</taxon>
        <taxon>Vertebrata</taxon>
        <taxon>Euteleostomi</taxon>
        <taxon>Archelosauria</taxon>
        <taxon>Archosauria</taxon>
        <taxon>Crocodylia</taxon>
        <taxon>Longirostres</taxon>
        <taxon>Crocodylidae</taxon>
        <taxon>Crocodylus</taxon>
    </lineage>
</organism>
<dbReference type="GO" id="GO:0036115">
    <property type="term" value="P:fatty-acyl-CoA catabolic process"/>
    <property type="evidence" value="ECO:0007669"/>
    <property type="project" value="Ensembl"/>
</dbReference>
<feature type="chain" id="PRO_5029908430" evidence="9">
    <location>
        <begin position="43"/>
        <end position="262"/>
    </location>
</feature>
<keyword evidence="9" id="KW-0732">Signal</keyword>
<sequence length="262" mass="29701">MAGLERSAGLLGALLARRAARRGLPWLLLLLLLLGSAARALGLPPPSYLSLKRNLLNVYFVKLAWAWTFWLLLPFIGVTNYCLTRNVQDVLRRLSTLLVGTAVWYVCTQFFMYIENLTGSCYKSSALDVLHREHQNKHHCHQAGGFWHGFDISGHSFLLTYCALMIVEEMAVLEVLNTDRSSRLHGVVNALFIALSFLVTIWVLMFLSTAVYFHDFSHKLFGTLVGLSAWYGTYRFWYLKPFSPGLPPQNTCLSSKKSSYSR</sequence>
<dbReference type="GO" id="GO:0006641">
    <property type="term" value="P:triglyceride metabolic process"/>
    <property type="evidence" value="ECO:0007669"/>
    <property type="project" value="Ensembl"/>
</dbReference>
<reference evidence="10" key="1">
    <citation type="submission" date="2025-08" db="UniProtKB">
        <authorList>
            <consortium name="Ensembl"/>
        </authorList>
    </citation>
    <scope>IDENTIFICATION</scope>
</reference>
<feature type="transmembrane region" description="Helical" evidence="8">
    <location>
        <begin position="220"/>
        <end position="238"/>
    </location>
</feature>
<dbReference type="Proteomes" id="UP000594220">
    <property type="component" value="Unplaced"/>
</dbReference>
<evidence type="ECO:0000256" key="1">
    <source>
        <dbReference type="ARBA" id="ARBA00004477"/>
    </source>
</evidence>
<dbReference type="Ensembl" id="ENSCPRT00005019661.1">
    <property type="protein sequence ID" value="ENSCPRP00005016782.1"/>
    <property type="gene ID" value="ENSCPRG00005011708.1"/>
</dbReference>
<dbReference type="OMA" id="TYRFWYL"/>
<evidence type="ECO:0000256" key="4">
    <source>
        <dbReference type="ARBA" id="ARBA00022824"/>
    </source>
</evidence>
<keyword evidence="3" id="KW-0378">Hydrolase</keyword>
<keyword evidence="5 8" id="KW-1133">Transmembrane helix</keyword>
<dbReference type="RefSeq" id="XP_019395162.1">
    <property type="nucleotide sequence ID" value="XM_019539617.1"/>
</dbReference>
<dbReference type="GO" id="GO:0140042">
    <property type="term" value="P:lipid droplet formation"/>
    <property type="evidence" value="ECO:0007669"/>
    <property type="project" value="Ensembl"/>
</dbReference>
<evidence type="ECO:0000256" key="5">
    <source>
        <dbReference type="ARBA" id="ARBA00022989"/>
    </source>
</evidence>
<dbReference type="GO" id="GO:0045444">
    <property type="term" value="P:fat cell differentiation"/>
    <property type="evidence" value="ECO:0007669"/>
    <property type="project" value="Ensembl"/>
</dbReference>
<name>A0A7M4EZU6_CROPO</name>
<keyword evidence="4" id="KW-0256">Endoplasmic reticulum</keyword>
<dbReference type="GO" id="GO:0019992">
    <property type="term" value="F:diacylglycerol binding"/>
    <property type="evidence" value="ECO:0007669"/>
    <property type="project" value="Ensembl"/>
</dbReference>
<feature type="transmembrane region" description="Helical" evidence="8">
    <location>
        <begin position="64"/>
        <end position="83"/>
    </location>
</feature>
<dbReference type="Pfam" id="PF10261">
    <property type="entry name" value="FIT"/>
    <property type="match status" value="2"/>
</dbReference>
<evidence type="ECO:0000256" key="9">
    <source>
        <dbReference type="SAM" id="SignalP"/>
    </source>
</evidence>
<dbReference type="InterPro" id="IPR046401">
    <property type="entry name" value="FITM1/2"/>
</dbReference>
<dbReference type="GO" id="GO:0030730">
    <property type="term" value="P:triglyceride storage"/>
    <property type="evidence" value="ECO:0007669"/>
    <property type="project" value="Ensembl"/>
</dbReference>
<keyword evidence="7 8" id="KW-0472">Membrane</keyword>
<evidence type="ECO:0000256" key="3">
    <source>
        <dbReference type="ARBA" id="ARBA00022801"/>
    </source>
</evidence>
<evidence type="ECO:0000256" key="2">
    <source>
        <dbReference type="ARBA" id="ARBA00022692"/>
    </source>
</evidence>
<dbReference type="GO" id="GO:0005789">
    <property type="term" value="C:endoplasmic reticulum membrane"/>
    <property type="evidence" value="ECO:0007669"/>
    <property type="project" value="UniProtKB-SubCell"/>
</dbReference>
<dbReference type="InterPro" id="IPR019388">
    <property type="entry name" value="FIT"/>
</dbReference>